<dbReference type="EMBL" id="JAGMWT010000002">
    <property type="protein sequence ID" value="KAH7134907.1"/>
    <property type="molecule type" value="Genomic_DNA"/>
</dbReference>
<protein>
    <submittedName>
        <fullName evidence="7">Pectin lyase fold/virulence factor</fullName>
    </submittedName>
</protein>
<accession>A0A9P9ED58</accession>
<dbReference type="OrthoDB" id="1637350at2759"/>
<dbReference type="Pfam" id="PF00544">
    <property type="entry name" value="Pectate_lyase_4"/>
    <property type="match status" value="1"/>
</dbReference>
<comment type="caution">
    <text evidence="7">The sequence shown here is derived from an EMBL/GenBank/DDBJ whole genome shotgun (WGS) entry which is preliminary data.</text>
</comment>
<gene>
    <name evidence="7" type="ORF">B0J11DRAFT_610961</name>
</gene>
<dbReference type="GO" id="GO:0005576">
    <property type="term" value="C:extracellular region"/>
    <property type="evidence" value="ECO:0007669"/>
    <property type="project" value="UniProtKB-SubCell"/>
</dbReference>
<dbReference type="PANTHER" id="PTHR31683">
    <property type="entry name" value="PECTATE LYASE 18-RELATED"/>
    <property type="match status" value="1"/>
</dbReference>
<feature type="signal peptide" evidence="5">
    <location>
        <begin position="1"/>
        <end position="26"/>
    </location>
</feature>
<dbReference type="InterPro" id="IPR011050">
    <property type="entry name" value="Pectin_lyase_fold/virulence"/>
</dbReference>
<organism evidence="7 8">
    <name type="scientific">Dendryphion nanum</name>
    <dbReference type="NCBI Taxonomy" id="256645"/>
    <lineage>
        <taxon>Eukaryota</taxon>
        <taxon>Fungi</taxon>
        <taxon>Dikarya</taxon>
        <taxon>Ascomycota</taxon>
        <taxon>Pezizomycotina</taxon>
        <taxon>Dothideomycetes</taxon>
        <taxon>Pleosporomycetidae</taxon>
        <taxon>Pleosporales</taxon>
        <taxon>Torulaceae</taxon>
        <taxon>Dendryphion</taxon>
    </lineage>
</organism>
<dbReference type="SUPFAM" id="SSF51126">
    <property type="entry name" value="Pectin lyase-like"/>
    <property type="match status" value="1"/>
</dbReference>
<evidence type="ECO:0000313" key="8">
    <source>
        <dbReference type="Proteomes" id="UP000700596"/>
    </source>
</evidence>
<dbReference type="GO" id="GO:0030570">
    <property type="term" value="F:pectate lyase activity"/>
    <property type="evidence" value="ECO:0007669"/>
    <property type="project" value="InterPro"/>
</dbReference>
<evidence type="ECO:0000256" key="1">
    <source>
        <dbReference type="ARBA" id="ARBA00010980"/>
    </source>
</evidence>
<comment type="similarity">
    <text evidence="1 4">Belongs to the polysaccharide lyase 1 family.</text>
</comment>
<sequence length="317" mass="33404">MQLLNLAAFALTAGSAAIAAPLQARAAPVDELVGFGAKTTGGGSGAGVTVKTCAELTTALKTGGVIKISGKLSNCGTLRVPSNTSLLGVGSGSGLASSGFRLKDVTNVIIRNLEFNTPEAKSDAIDLESSTYVWVDHCDIHSKGMVGGKDDFDGLFDAKHGSDFITVSWNKFHDHWKGSLIGHSDNSKTDNDKLHITYHHNSFIKINSRLPSVRFGSAHIYSNCYEDNPTSGVNSRMGAKVLVEQNSFSNTPKAVITNLDSKLEGFAEEKNNIYTGTSSIQITQKGAPAIPYKYTTDPAAQVCAIVAKSGGTGVITF</sequence>
<dbReference type="SMART" id="SM00656">
    <property type="entry name" value="Amb_all"/>
    <property type="match status" value="1"/>
</dbReference>
<evidence type="ECO:0000256" key="3">
    <source>
        <dbReference type="ARBA" id="ARBA00023239"/>
    </source>
</evidence>
<evidence type="ECO:0000259" key="6">
    <source>
        <dbReference type="SMART" id="SM00656"/>
    </source>
</evidence>
<dbReference type="InterPro" id="IPR045032">
    <property type="entry name" value="PEL"/>
</dbReference>
<feature type="domain" description="Pectate lyase" evidence="6">
    <location>
        <begin position="43"/>
        <end position="254"/>
    </location>
</feature>
<feature type="chain" id="PRO_5040143312" evidence="5">
    <location>
        <begin position="27"/>
        <end position="317"/>
    </location>
</feature>
<dbReference type="AlphaFoldDB" id="A0A9P9ED58"/>
<dbReference type="InterPro" id="IPR012334">
    <property type="entry name" value="Pectin_lyas_fold"/>
</dbReference>
<proteinExistence type="inferred from homology"/>
<comment type="subcellular location">
    <subcellularLocation>
        <location evidence="4">Secreted</location>
    </subcellularLocation>
</comment>
<keyword evidence="3 4" id="KW-0456">Lyase</keyword>
<dbReference type="InterPro" id="IPR002022">
    <property type="entry name" value="Pec_lyase"/>
</dbReference>
<evidence type="ECO:0000256" key="2">
    <source>
        <dbReference type="ARBA" id="ARBA00022729"/>
    </source>
</evidence>
<keyword evidence="4" id="KW-0624">Polysaccharide degradation</keyword>
<keyword evidence="4" id="KW-0119">Carbohydrate metabolism</keyword>
<evidence type="ECO:0000256" key="4">
    <source>
        <dbReference type="RuleBase" id="RU361173"/>
    </source>
</evidence>
<dbReference type="Gene3D" id="2.160.20.10">
    <property type="entry name" value="Single-stranded right-handed beta-helix, Pectin lyase-like"/>
    <property type="match status" value="1"/>
</dbReference>
<reference evidence="7" key="1">
    <citation type="journal article" date="2021" name="Nat. Commun.">
        <title>Genetic determinants of endophytism in the Arabidopsis root mycobiome.</title>
        <authorList>
            <person name="Mesny F."/>
            <person name="Miyauchi S."/>
            <person name="Thiergart T."/>
            <person name="Pickel B."/>
            <person name="Atanasova L."/>
            <person name="Karlsson M."/>
            <person name="Huettel B."/>
            <person name="Barry K.W."/>
            <person name="Haridas S."/>
            <person name="Chen C."/>
            <person name="Bauer D."/>
            <person name="Andreopoulos W."/>
            <person name="Pangilinan J."/>
            <person name="LaButti K."/>
            <person name="Riley R."/>
            <person name="Lipzen A."/>
            <person name="Clum A."/>
            <person name="Drula E."/>
            <person name="Henrissat B."/>
            <person name="Kohler A."/>
            <person name="Grigoriev I.V."/>
            <person name="Martin F.M."/>
            <person name="Hacquard S."/>
        </authorList>
    </citation>
    <scope>NUCLEOTIDE SEQUENCE</scope>
    <source>
        <strain evidence="7">MPI-CAGE-CH-0243</strain>
    </source>
</reference>
<keyword evidence="2 5" id="KW-0732">Signal</keyword>
<dbReference type="GO" id="GO:0000272">
    <property type="term" value="P:polysaccharide catabolic process"/>
    <property type="evidence" value="ECO:0007669"/>
    <property type="project" value="UniProtKB-KW"/>
</dbReference>
<dbReference type="Proteomes" id="UP000700596">
    <property type="component" value="Unassembled WGS sequence"/>
</dbReference>
<dbReference type="PANTHER" id="PTHR31683:SF18">
    <property type="entry name" value="PECTATE LYASE 21-RELATED"/>
    <property type="match status" value="1"/>
</dbReference>
<evidence type="ECO:0000313" key="7">
    <source>
        <dbReference type="EMBL" id="KAH7134907.1"/>
    </source>
</evidence>
<evidence type="ECO:0000256" key="5">
    <source>
        <dbReference type="SAM" id="SignalP"/>
    </source>
</evidence>
<name>A0A9P9ED58_9PLEO</name>
<keyword evidence="4" id="KW-0964">Secreted</keyword>
<keyword evidence="8" id="KW-1185">Reference proteome</keyword>